<gene>
    <name evidence="1" type="ORF">DSPE1174_LOCUS3145</name>
</gene>
<organism evidence="1">
    <name type="scientific">Octactis speculum</name>
    <dbReference type="NCBI Taxonomy" id="3111310"/>
    <lineage>
        <taxon>Eukaryota</taxon>
        <taxon>Sar</taxon>
        <taxon>Stramenopiles</taxon>
        <taxon>Ochrophyta</taxon>
        <taxon>Dictyochophyceae</taxon>
        <taxon>Dictyochales</taxon>
        <taxon>Dictyochaceae</taxon>
        <taxon>Octactis</taxon>
    </lineage>
</organism>
<protein>
    <recommendedName>
        <fullName evidence="2">Calmodulin-lysine N-methyltransferase</fullName>
    </recommendedName>
</protein>
<dbReference type="EMBL" id="HBGS01005987">
    <property type="protein sequence ID" value="CAD9377224.1"/>
    <property type="molecule type" value="Transcribed_RNA"/>
</dbReference>
<reference evidence="1" key="1">
    <citation type="submission" date="2021-01" db="EMBL/GenBank/DDBJ databases">
        <authorList>
            <person name="Corre E."/>
            <person name="Pelletier E."/>
            <person name="Niang G."/>
            <person name="Scheremetjew M."/>
            <person name="Finn R."/>
            <person name="Kale V."/>
            <person name="Holt S."/>
            <person name="Cochrane G."/>
            <person name="Meng A."/>
            <person name="Brown T."/>
            <person name="Cohen L."/>
        </authorList>
    </citation>
    <scope>NUCLEOTIDE SEQUENCE</scope>
    <source>
        <strain evidence="1">CCMP1381</strain>
    </source>
</reference>
<evidence type="ECO:0008006" key="2">
    <source>
        <dbReference type="Google" id="ProtNLM"/>
    </source>
</evidence>
<proteinExistence type="predicted"/>
<name>A0A7S2ATK2_9STRA</name>
<dbReference type="AlphaFoldDB" id="A0A7S2ATK2"/>
<sequence length="168" mass="17931">MATDYASAPLRLVEVAASMQARTQPPPNEEEEEEEDASLKIRTALFDICDQDVPLPPADLVVAADVMYEPKTGRAMAVRTAEAVARGSRVIVGCSPGRPGREAFVETLLDLLPREALTFVDVRGETVSGPRHPLICGSGSTSVSVEGSSRPVMVNMLDTQEPQPQGGE</sequence>
<accession>A0A7S2ATK2</accession>
<evidence type="ECO:0000313" key="1">
    <source>
        <dbReference type="EMBL" id="CAD9377224.1"/>
    </source>
</evidence>